<organism evidence="12 13">
    <name type="scientific">Paraglaciecola mesophila</name>
    <dbReference type="NCBI Taxonomy" id="197222"/>
    <lineage>
        <taxon>Bacteria</taxon>
        <taxon>Pseudomonadati</taxon>
        <taxon>Pseudomonadota</taxon>
        <taxon>Gammaproteobacteria</taxon>
        <taxon>Alteromonadales</taxon>
        <taxon>Alteromonadaceae</taxon>
        <taxon>Paraglaciecola</taxon>
    </lineage>
</organism>
<dbReference type="Gene3D" id="3.30.460.20">
    <property type="entry name" value="CorA soluble domain-like"/>
    <property type="match status" value="1"/>
</dbReference>
<dbReference type="EMBL" id="JBBMQS010000007">
    <property type="protein sequence ID" value="MEM5498340.1"/>
    <property type="molecule type" value="Genomic_DNA"/>
</dbReference>
<dbReference type="Pfam" id="PF01544">
    <property type="entry name" value="CorA"/>
    <property type="match status" value="1"/>
</dbReference>
<comment type="subcellular location">
    <subcellularLocation>
        <location evidence="1">Cell membrane</location>
        <topology evidence="1">Multi-pass membrane protein</topology>
    </subcellularLocation>
</comment>
<evidence type="ECO:0000256" key="6">
    <source>
        <dbReference type="ARBA" id="ARBA00022692"/>
    </source>
</evidence>
<dbReference type="PANTHER" id="PTHR46494:SF3">
    <property type="entry name" value="ZINC TRANSPORT PROTEIN ZNTB"/>
    <property type="match status" value="1"/>
</dbReference>
<comment type="similarity">
    <text evidence="2">Belongs to the CorA metal ion transporter (MIT) (TC 1.A.35) family.</text>
</comment>
<keyword evidence="8 11" id="KW-1133">Transmembrane helix</keyword>
<accession>A0ABU9SWR9</accession>
<dbReference type="InterPro" id="IPR002523">
    <property type="entry name" value="MgTranspt_CorA/ZnTranspt_ZntB"/>
</dbReference>
<dbReference type="Gene3D" id="1.20.58.340">
    <property type="entry name" value="Magnesium transport protein CorA, transmembrane region"/>
    <property type="match status" value="2"/>
</dbReference>
<name>A0ABU9SWR9_9ALTE</name>
<protein>
    <submittedName>
        <fullName evidence="12">Zinc transporter ZntB</fullName>
    </submittedName>
</protein>
<evidence type="ECO:0000256" key="9">
    <source>
        <dbReference type="ARBA" id="ARBA00023065"/>
    </source>
</evidence>
<dbReference type="PANTHER" id="PTHR46494">
    <property type="entry name" value="CORA FAMILY METAL ION TRANSPORTER (EUROFUNG)"/>
    <property type="match status" value="1"/>
</dbReference>
<dbReference type="SUPFAM" id="SSF144083">
    <property type="entry name" value="Magnesium transport protein CorA, transmembrane region"/>
    <property type="match status" value="1"/>
</dbReference>
<keyword evidence="7" id="KW-0862">Zinc</keyword>
<dbReference type="Proteomes" id="UP001461163">
    <property type="component" value="Unassembled WGS sequence"/>
</dbReference>
<reference evidence="12 13" key="1">
    <citation type="submission" date="2024-03" db="EMBL/GenBank/DDBJ databases">
        <title>Community enrichment and isolation of bacterial strains for fucoidan degradation.</title>
        <authorList>
            <person name="Sichert A."/>
        </authorList>
    </citation>
    <scope>NUCLEOTIDE SEQUENCE [LARGE SCALE GENOMIC DNA]</scope>
    <source>
        <strain evidence="12 13">AS12</strain>
    </source>
</reference>
<dbReference type="RefSeq" id="WP_006991055.1">
    <property type="nucleotide sequence ID" value="NZ_JBBMQS010000007.1"/>
</dbReference>
<comment type="caution">
    <text evidence="12">The sequence shown here is derived from an EMBL/GenBank/DDBJ whole genome shotgun (WGS) entry which is preliminary data.</text>
</comment>
<evidence type="ECO:0000256" key="10">
    <source>
        <dbReference type="ARBA" id="ARBA00023136"/>
    </source>
</evidence>
<evidence type="ECO:0000256" key="5">
    <source>
        <dbReference type="ARBA" id="ARBA00022519"/>
    </source>
</evidence>
<evidence type="ECO:0000256" key="1">
    <source>
        <dbReference type="ARBA" id="ARBA00004651"/>
    </source>
</evidence>
<feature type="transmembrane region" description="Helical" evidence="11">
    <location>
        <begin position="303"/>
        <end position="325"/>
    </location>
</feature>
<dbReference type="InterPro" id="IPR045863">
    <property type="entry name" value="CorA_TM1_TM2"/>
</dbReference>
<keyword evidence="10 11" id="KW-0472">Membrane</keyword>
<keyword evidence="3" id="KW-0813">Transport</keyword>
<dbReference type="SUPFAM" id="SSF143865">
    <property type="entry name" value="CorA soluble domain-like"/>
    <property type="match status" value="1"/>
</dbReference>
<feature type="transmembrane region" description="Helical" evidence="11">
    <location>
        <begin position="268"/>
        <end position="291"/>
    </location>
</feature>
<evidence type="ECO:0000256" key="4">
    <source>
        <dbReference type="ARBA" id="ARBA00022475"/>
    </source>
</evidence>
<keyword evidence="4" id="KW-1003">Cell membrane</keyword>
<keyword evidence="13" id="KW-1185">Reference proteome</keyword>
<proteinExistence type="inferred from homology"/>
<keyword evidence="9" id="KW-0406">Ion transport</keyword>
<evidence type="ECO:0000256" key="2">
    <source>
        <dbReference type="ARBA" id="ARBA00009765"/>
    </source>
</evidence>
<dbReference type="CDD" id="cd12833">
    <property type="entry name" value="ZntB-like_1"/>
    <property type="match status" value="1"/>
</dbReference>
<gene>
    <name evidence="12" type="ORF">WNY77_13100</name>
</gene>
<sequence>MQHQQEQSLNQHDSFLWAYYFTDGSASPVDLLGLKATENEPGFTWVHLQSDSIDAEQTMYDLGLSKNVADSLIALETRPKTLSIDGGLVVYLRGINTNPDADPEDMVSLRLWLTEKGIVSARRKDRKLYSVQDVKNDIDQGSKISSAGDLLLEVIERVVFHISEMVDILDEELVDFETSESMDSKARQRLSTVRRQAASIRRYLAPQRDALDTLYRSNQFLTPEQAFRLRELSDRTTRYVEDLDLARERAIVLQDEVRNRIADRQGMVMYVLSLVTAIFLPLSFLTGVFGMNVGGLPGIDNPHAFNVLTFSMLGLVAVLGGFMVWKKWF</sequence>
<evidence type="ECO:0000256" key="8">
    <source>
        <dbReference type="ARBA" id="ARBA00022989"/>
    </source>
</evidence>
<evidence type="ECO:0000256" key="7">
    <source>
        <dbReference type="ARBA" id="ARBA00022833"/>
    </source>
</evidence>
<evidence type="ECO:0000313" key="13">
    <source>
        <dbReference type="Proteomes" id="UP001461163"/>
    </source>
</evidence>
<evidence type="ECO:0000313" key="12">
    <source>
        <dbReference type="EMBL" id="MEM5498340.1"/>
    </source>
</evidence>
<keyword evidence="6 11" id="KW-0812">Transmembrane</keyword>
<dbReference type="InterPro" id="IPR045861">
    <property type="entry name" value="CorA_cytoplasmic_dom"/>
</dbReference>
<evidence type="ECO:0000256" key="3">
    <source>
        <dbReference type="ARBA" id="ARBA00022448"/>
    </source>
</evidence>
<evidence type="ECO:0000256" key="11">
    <source>
        <dbReference type="SAM" id="Phobius"/>
    </source>
</evidence>
<keyword evidence="5" id="KW-0997">Cell inner membrane</keyword>